<dbReference type="SUPFAM" id="SSF48317">
    <property type="entry name" value="Acid phosphatase/Vanadium-dependent haloperoxidase"/>
    <property type="match status" value="1"/>
</dbReference>
<gene>
    <name evidence="3" type="ORF">EV196_10480</name>
</gene>
<accession>A0A4R1RK30</accession>
<evidence type="ECO:0000313" key="4">
    <source>
        <dbReference type="Proteomes" id="UP000295455"/>
    </source>
</evidence>
<dbReference type="Proteomes" id="UP000295455">
    <property type="component" value="Unassembled WGS sequence"/>
</dbReference>
<protein>
    <recommendedName>
        <fullName evidence="2">Phosphatidic acid phosphatase type 2/haloperoxidase domain-containing protein</fullName>
    </recommendedName>
</protein>
<organism evidence="3 4">
    <name type="scientific">Mariniflexile fucanivorans</name>
    <dbReference type="NCBI Taxonomy" id="264023"/>
    <lineage>
        <taxon>Bacteria</taxon>
        <taxon>Pseudomonadati</taxon>
        <taxon>Bacteroidota</taxon>
        <taxon>Flavobacteriia</taxon>
        <taxon>Flavobacteriales</taxon>
        <taxon>Flavobacteriaceae</taxon>
        <taxon>Mariniflexile</taxon>
    </lineage>
</organism>
<evidence type="ECO:0000256" key="1">
    <source>
        <dbReference type="SAM" id="SignalP"/>
    </source>
</evidence>
<proteinExistence type="predicted"/>
<comment type="caution">
    <text evidence="3">The sequence shown here is derived from an EMBL/GenBank/DDBJ whole genome shotgun (WGS) entry which is preliminary data.</text>
</comment>
<dbReference type="CDD" id="cd03394">
    <property type="entry name" value="PAP2_like_5"/>
    <property type="match status" value="1"/>
</dbReference>
<dbReference type="Pfam" id="PF01569">
    <property type="entry name" value="PAP2"/>
    <property type="match status" value="1"/>
</dbReference>
<keyword evidence="1" id="KW-0732">Signal</keyword>
<dbReference type="Gene3D" id="1.20.144.10">
    <property type="entry name" value="Phosphatidic acid phosphatase type 2/haloperoxidase"/>
    <property type="match status" value="1"/>
</dbReference>
<feature type="chain" id="PRO_5020392660" description="Phosphatidic acid phosphatase type 2/haloperoxidase domain-containing protein" evidence="1">
    <location>
        <begin position="19"/>
        <end position="188"/>
    </location>
</feature>
<dbReference type="AlphaFoldDB" id="A0A4R1RK30"/>
<feature type="domain" description="Phosphatidic acid phosphatase type 2/haloperoxidase" evidence="2">
    <location>
        <begin position="66"/>
        <end position="161"/>
    </location>
</feature>
<name>A0A4R1RK30_9FLAO</name>
<evidence type="ECO:0000313" key="3">
    <source>
        <dbReference type="EMBL" id="TCL66052.1"/>
    </source>
</evidence>
<dbReference type="RefSeq" id="WP_132217543.1">
    <property type="nucleotide sequence ID" value="NZ_OX156936.1"/>
</dbReference>
<reference evidence="3 4" key="1">
    <citation type="submission" date="2019-03" db="EMBL/GenBank/DDBJ databases">
        <title>Genomic Encyclopedia of Type Strains, Phase IV (KMG-IV): sequencing the most valuable type-strain genomes for metagenomic binning, comparative biology and taxonomic classification.</title>
        <authorList>
            <person name="Goeker M."/>
        </authorList>
    </citation>
    <scope>NUCLEOTIDE SEQUENCE [LARGE SCALE GENOMIC DNA]</scope>
    <source>
        <strain evidence="3 4">DSM 18792</strain>
    </source>
</reference>
<sequence length="188" mass="20922">MKPIIFLLAIFIPSIVLAQNETPSEYRTEKTIQDIGDYAQHAPALTSLIVIIAKKDKKGFWQFTKSYGTNLALTYALKYSINKPRPEGRTDGHAFPSGHTSNAFQGASFLQRRYGWGYGIPAYAVAGFTAFSRLEGLEDRHDAWDVLGGVLVGVGSTYLFTTPYLKEHYELSFNSGSGEYLLGVTYKF</sequence>
<keyword evidence="4" id="KW-1185">Reference proteome</keyword>
<dbReference type="InterPro" id="IPR036938">
    <property type="entry name" value="PAP2/HPO_sf"/>
</dbReference>
<dbReference type="InterPro" id="IPR000326">
    <property type="entry name" value="PAP2/HPO"/>
</dbReference>
<feature type="signal peptide" evidence="1">
    <location>
        <begin position="1"/>
        <end position="18"/>
    </location>
</feature>
<dbReference type="EMBL" id="SLUP01000004">
    <property type="protein sequence ID" value="TCL66052.1"/>
    <property type="molecule type" value="Genomic_DNA"/>
</dbReference>
<evidence type="ECO:0000259" key="2">
    <source>
        <dbReference type="Pfam" id="PF01569"/>
    </source>
</evidence>
<dbReference type="OrthoDB" id="9773582at2"/>